<dbReference type="GO" id="GO:0031032">
    <property type="term" value="P:actomyosin structure organization"/>
    <property type="evidence" value="ECO:0007669"/>
    <property type="project" value="TreeGrafter"/>
</dbReference>
<dbReference type="InterPro" id="IPR050839">
    <property type="entry name" value="Rho-assoc_Ser/Thr_Kinase"/>
</dbReference>
<evidence type="ECO:0000256" key="3">
    <source>
        <dbReference type="ARBA" id="ARBA00022777"/>
    </source>
</evidence>
<keyword evidence="4" id="KW-0862">Zinc</keyword>
<dbReference type="InterPro" id="IPR002219">
    <property type="entry name" value="PKC_DAG/PE"/>
</dbReference>
<feature type="non-terminal residue" evidence="7">
    <location>
        <position position="285"/>
    </location>
</feature>
<dbReference type="Pfam" id="PF25346">
    <property type="entry name" value="PH_MRCK"/>
    <property type="match status" value="1"/>
</dbReference>
<dbReference type="PROSITE" id="PS50219">
    <property type="entry name" value="CNH"/>
    <property type="match status" value="1"/>
</dbReference>
<comment type="caution">
    <text evidence="7">The sequence shown here is derived from an EMBL/GenBank/DDBJ whole genome shotgun (WGS) entry which is preliminary data.</text>
</comment>
<name>A0AAW0ILK5_MYOGA</name>
<feature type="domain" description="CNH" evidence="6">
    <location>
        <begin position="153"/>
        <end position="285"/>
    </location>
</feature>
<proteinExistence type="predicted"/>
<dbReference type="SUPFAM" id="SSF57889">
    <property type="entry name" value="Cysteine-rich domain"/>
    <property type="match status" value="1"/>
</dbReference>
<dbReference type="FunFam" id="3.30.60.20:FF:000005">
    <property type="entry name" value="Non-specific serine/threonine protein kinase"/>
    <property type="match status" value="1"/>
</dbReference>
<sequence length="285" mass="31689">MCSVHEVCLRKTHQFFVKSFTAPTKCHQCTSLMVGLIRQGCSCEVCGFSCHITCVNKAPTACPVPPEQTKGPLGIDPQKGVGTAYEGHVRVTASQLSAPSNKCSILMLADSENEKSKWVGVLSELHKILKKNKFRDRSVYVPKEAYDSTLPLIKTTQAAAIIDHERIALGNEEGLFVVHVTKDEIIRVGDNKKIHQIELIPSDQLVAVISGRNRHVRLFPMSALDGRETDFYKLAETKGCQTITAGKVRHGALSCLCVAMKRQVLCYELFQSKTRHRKFKEIQVP</sequence>
<dbReference type="InterPro" id="IPR020454">
    <property type="entry name" value="DAG/PE-bd"/>
</dbReference>
<dbReference type="PANTHER" id="PTHR22988:SF31">
    <property type="entry name" value="SERINE_THREONINE-PROTEIN KINASE MRCK ALPHA"/>
    <property type="match status" value="1"/>
</dbReference>
<dbReference type="PROSITE" id="PS00479">
    <property type="entry name" value="ZF_DAG_PE_1"/>
    <property type="match status" value="1"/>
</dbReference>
<keyword evidence="3" id="KW-0418">Kinase</keyword>
<keyword evidence="2" id="KW-0479">Metal-binding</keyword>
<evidence type="ECO:0000313" key="7">
    <source>
        <dbReference type="EMBL" id="KAK7815292.1"/>
    </source>
</evidence>
<dbReference type="InterPro" id="IPR046349">
    <property type="entry name" value="C1-like_sf"/>
</dbReference>
<evidence type="ECO:0000259" key="6">
    <source>
        <dbReference type="PROSITE" id="PS50219"/>
    </source>
</evidence>
<dbReference type="PROSITE" id="PS50081">
    <property type="entry name" value="ZF_DAG_PE_2"/>
    <property type="match status" value="1"/>
</dbReference>
<dbReference type="GO" id="GO:0046872">
    <property type="term" value="F:metal ion binding"/>
    <property type="evidence" value="ECO:0007669"/>
    <property type="project" value="UniProtKB-KW"/>
</dbReference>
<reference evidence="7 8" key="1">
    <citation type="journal article" date="2023" name="bioRxiv">
        <title>Conserved and derived expression patterns and positive selection on dental genes reveal complex evolutionary context of ever-growing rodent molars.</title>
        <authorList>
            <person name="Calamari Z.T."/>
            <person name="Song A."/>
            <person name="Cohen E."/>
            <person name="Akter M."/>
            <person name="Roy R.D."/>
            <person name="Hallikas O."/>
            <person name="Christensen M.M."/>
            <person name="Li P."/>
            <person name="Marangoni P."/>
            <person name="Jernvall J."/>
            <person name="Klein O.D."/>
        </authorList>
    </citation>
    <scope>NUCLEOTIDE SEQUENCE [LARGE SCALE GENOMIC DNA]</scope>
    <source>
        <strain evidence="7">V071</strain>
    </source>
</reference>
<keyword evidence="3" id="KW-0808">Transferase</keyword>
<protein>
    <submittedName>
        <fullName evidence="7">Uncharacterized protein</fullName>
    </submittedName>
</protein>
<dbReference type="InterPro" id="IPR057529">
    <property type="entry name" value="MRCK/ROCK_PH"/>
</dbReference>
<dbReference type="Proteomes" id="UP001488838">
    <property type="component" value="Unassembled WGS sequence"/>
</dbReference>
<dbReference type="GO" id="GO:0042641">
    <property type="term" value="C:actomyosin"/>
    <property type="evidence" value="ECO:0007669"/>
    <property type="project" value="TreeGrafter"/>
</dbReference>
<dbReference type="PRINTS" id="PR00008">
    <property type="entry name" value="DAGPEDOMAIN"/>
</dbReference>
<dbReference type="AlphaFoldDB" id="A0AAW0ILK5"/>
<dbReference type="PANTHER" id="PTHR22988">
    <property type="entry name" value="MYOTONIC DYSTROPHY S/T KINASE-RELATED"/>
    <property type="match status" value="1"/>
</dbReference>
<feature type="domain" description="Phorbol-ester/DAG-type" evidence="5">
    <location>
        <begin position="12"/>
        <end position="62"/>
    </location>
</feature>
<evidence type="ECO:0000256" key="2">
    <source>
        <dbReference type="ARBA" id="ARBA00022723"/>
    </source>
</evidence>
<dbReference type="GO" id="GO:0004674">
    <property type="term" value="F:protein serine/threonine kinase activity"/>
    <property type="evidence" value="ECO:0007669"/>
    <property type="project" value="UniProtKB-KW"/>
</dbReference>
<evidence type="ECO:0000256" key="4">
    <source>
        <dbReference type="ARBA" id="ARBA00022833"/>
    </source>
</evidence>
<keyword evidence="1" id="KW-0723">Serine/threonine-protein kinase</keyword>
<gene>
    <name evidence="7" type="ORF">U0070_019136</name>
</gene>
<dbReference type="SMART" id="SM00109">
    <property type="entry name" value="C1"/>
    <property type="match status" value="1"/>
</dbReference>
<evidence type="ECO:0000259" key="5">
    <source>
        <dbReference type="PROSITE" id="PS50081"/>
    </source>
</evidence>
<evidence type="ECO:0000313" key="8">
    <source>
        <dbReference type="Proteomes" id="UP001488838"/>
    </source>
</evidence>
<keyword evidence="8" id="KW-1185">Reference proteome</keyword>
<dbReference type="GO" id="GO:0005737">
    <property type="term" value="C:cytoplasm"/>
    <property type="evidence" value="ECO:0007669"/>
    <property type="project" value="TreeGrafter"/>
</dbReference>
<organism evidence="7 8">
    <name type="scientific">Myodes glareolus</name>
    <name type="common">Bank vole</name>
    <name type="synonym">Clethrionomys glareolus</name>
    <dbReference type="NCBI Taxonomy" id="447135"/>
    <lineage>
        <taxon>Eukaryota</taxon>
        <taxon>Metazoa</taxon>
        <taxon>Chordata</taxon>
        <taxon>Craniata</taxon>
        <taxon>Vertebrata</taxon>
        <taxon>Euteleostomi</taxon>
        <taxon>Mammalia</taxon>
        <taxon>Eutheria</taxon>
        <taxon>Euarchontoglires</taxon>
        <taxon>Glires</taxon>
        <taxon>Rodentia</taxon>
        <taxon>Myomorpha</taxon>
        <taxon>Muroidea</taxon>
        <taxon>Cricetidae</taxon>
        <taxon>Arvicolinae</taxon>
        <taxon>Myodes</taxon>
    </lineage>
</organism>
<dbReference type="Pfam" id="PF00130">
    <property type="entry name" value="C1_1"/>
    <property type="match status" value="1"/>
</dbReference>
<evidence type="ECO:0000256" key="1">
    <source>
        <dbReference type="ARBA" id="ARBA00022527"/>
    </source>
</evidence>
<dbReference type="EMBL" id="JBBHLL010000114">
    <property type="protein sequence ID" value="KAK7815292.1"/>
    <property type="molecule type" value="Genomic_DNA"/>
</dbReference>
<dbReference type="Gene3D" id="3.30.60.20">
    <property type="match status" value="1"/>
</dbReference>
<accession>A0AAW0ILK5</accession>
<dbReference type="Pfam" id="PF00780">
    <property type="entry name" value="CNH"/>
    <property type="match status" value="1"/>
</dbReference>
<dbReference type="InterPro" id="IPR001180">
    <property type="entry name" value="CNH_dom"/>
</dbReference>